<evidence type="ECO:0000313" key="3">
    <source>
        <dbReference type="EMBL" id="KAK2607087.1"/>
    </source>
</evidence>
<feature type="compositionally biased region" description="Low complexity" evidence="2">
    <location>
        <begin position="352"/>
        <end position="390"/>
    </location>
</feature>
<name>A0AAD9W534_PHOAM</name>
<dbReference type="PANTHER" id="PTHR34002:SF9">
    <property type="entry name" value="XYLOGLUCAN-SPECIFIC ENDO-BETA-1,4-GLUCANASE A"/>
    <property type="match status" value="1"/>
</dbReference>
<feature type="compositionally biased region" description="Polar residues" evidence="2">
    <location>
        <begin position="301"/>
        <end position="351"/>
    </location>
</feature>
<feature type="region of interest" description="Disordered" evidence="2">
    <location>
        <begin position="157"/>
        <end position="186"/>
    </location>
</feature>
<gene>
    <name evidence="3" type="ORF">N8I77_005792</name>
</gene>
<dbReference type="GO" id="GO:0000272">
    <property type="term" value="P:polysaccharide catabolic process"/>
    <property type="evidence" value="ECO:0007669"/>
    <property type="project" value="InterPro"/>
</dbReference>
<feature type="region of interest" description="Disordered" evidence="2">
    <location>
        <begin position="301"/>
        <end position="390"/>
    </location>
</feature>
<comment type="similarity">
    <text evidence="1">Belongs to the glycosyl hydrolase 12 (cellulase H) family.</text>
</comment>
<evidence type="ECO:0000256" key="2">
    <source>
        <dbReference type="SAM" id="MobiDB-lite"/>
    </source>
</evidence>
<dbReference type="Proteomes" id="UP001265746">
    <property type="component" value="Unassembled WGS sequence"/>
</dbReference>
<feature type="region of interest" description="Disordered" evidence="2">
    <location>
        <begin position="73"/>
        <end position="94"/>
    </location>
</feature>
<dbReference type="Gene3D" id="2.60.120.180">
    <property type="match status" value="1"/>
</dbReference>
<dbReference type="SUPFAM" id="SSF49899">
    <property type="entry name" value="Concanavalin A-like lectins/glucanases"/>
    <property type="match status" value="1"/>
</dbReference>
<evidence type="ECO:0000313" key="4">
    <source>
        <dbReference type="Proteomes" id="UP001265746"/>
    </source>
</evidence>
<keyword evidence="4" id="KW-1185">Reference proteome</keyword>
<dbReference type="PANTHER" id="PTHR34002">
    <property type="entry name" value="BLR1656 PROTEIN"/>
    <property type="match status" value="1"/>
</dbReference>
<feature type="region of interest" description="Disordered" evidence="2">
    <location>
        <begin position="269"/>
        <end position="288"/>
    </location>
</feature>
<dbReference type="AlphaFoldDB" id="A0AAD9W534"/>
<dbReference type="EMBL" id="JAUJFL010000003">
    <property type="protein sequence ID" value="KAK2607087.1"/>
    <property type="molecule type" value="Genomic_DNA"/>
</dbReference>
<dbReference type="GO" id="GO:0008810">
    <property type="term" value="F:cellulase activity"/>
    <property type="evidence" value="ECO:0007669"/>
    <property type="project" value="InterPro"/>
</dbReference>
<protein>
    <submittedName>
        <fullName evidence="3">Uncharacterized protein</fullName>
    </submittedName>
</protein>
<dbReference type="InterPro" id="IPR013320">
    <property type="entry name" value="ConA-like_dom_sf"/>
</dbReference>
<proteinExistence type="inferred from homology"/>
<comment type="caution">
    <text evidence="3">The sequence shown here is derived from an EMBL/GenBank/DDBJ whole genome shotgun (WGS) entry which is preliminary data.</text>
</comment>
<organism evidence="3 4">
    <name type="scientific">Phomopsis amygdali</name>
    <name type="common">Fusicoccum amygdali</name>
    <dbReference type="NCBI Taxonomy" id="1214568"/>
    <lineage>
        <taxon>Eukaryota</taxon>
        <taxon>Fungi</taxon>
        <taxon>Dikarya</taxon>
        <taxon>Ascomycota</taxon>
        <taxon>Pezizomycotina</taxon>
        <taxon>Sordariomycetes</taxon>
        <taxon>Sordariomycetidae</taxon>
        <taxon>Diaporthales</taxon>
        <taxon>Diaporthaceae</taxon>
        <taxon>Diaporthe</taxon>
    </lineage>
</organism>
<evidence type="ECO:0000256" key="1">
    <source>
        <dbReference type="ARBA" id="ARBA00005519"/>
    </source>
</evidence>
<reference evidence="3" key="1">
    <citation type="submission" date="2023-06" db="EMBL/GenBank/DDBJ databases">
        <authorList>
            <person name="Noh H."/>
        </authorList>
    </citation>
    <scope>NUCLEOTIDE SEQUENCE</scope>
    <source>
        <strain evidence="3">DUCC20226</strain>
    </source>
</reference>
<sequence length="634" mass="68047">MGVPRRADSFGNNPSRARILMDLITAESASVQEIGFRILRTANESNSAVLDAALDDPQRFIENIRDSVNLASAEQAAPQPHFRSSDGDQPTESSRTEILMRLLRSEPTEIRDLAHVVLLSAHDSYGPHSRVEMALDNPEKFILEMRALAHFDEHSSEGRANDDLLQPMSQSPMGEPGASHGAEIPETPRELDPEIFNILPEDIRAELLVSPPSQPSRPSSITNESFLKLALVGILASAADARRCKHRHSHHSAPTAVPTAGSLTTIDVETPTAGLPSSSAEAIPTTASSSVVVIPTVESSLASESSVQEPTSVLEPTSAQEPTSVQVSTSVQETTSVEEPTSVQAPTSVQEPTSSPASSTTEPSSSSVAVEPSSTLSTVPSSTPVVNAPASADMCADDQKTLLDEWGLLVSNGRVVESSVEGTVCTTYNNVVTLADGQVGVEFTADANLVFDEATMNDNKYYSNVAVTKNVDEKLGDIASIPSSYTWSRTNTSDFRGNVCFDLVLAPDAHDWTSAATKEVQMWLHWQGDQLPLAWYNGTKATFNLWGQSWDMYQGVNYNLAGGQGVELTTIVPTNGDLGASGTWSGDIKDWLVEMVSQGVFTNDYYVNVANAGTEQFYGDSILKSTVSMQINLN</sequence>
<feature type="compositionally biased region" description="Polar residues" evidence="2">
    <location>
        <begin position="275"/>
        <end position="288"/>
    </location>
</feature>
<dbReference type="InterPro" id="IPR002594">
    <property type="entry name" value="GH12"/>
</dbReference>
<dbReference type="InterPro" id="IPR013319">
    <property type="entry name" value="GH11/12"/>
</dbReference>
<accession>A0AAD9W534</accession>